<dbReference type="SUPFAM" id="SSF54236">
    <property type="entry name" value="Ubiquitin-like"/>
    <property type="match status" value="1"/>
</dbReference>
<evidence type="ECO:0000313" key="16">
    <source>
        <dbReference type="Ensembl" id="ENSMAMP00000028927.1"/>
    </source>
</evidence>
<dbReference type="GO" id="GO:0046872">
    <property type="term" value="F:metal ion binding"/>
    <property type="evidence" value="ECO:0007669"/>
    <property type="project" value="UniProtKB-KW"/>
</dbReference>
<dbReference type="SUPFAM" id="SSF56112">
    <property type="entry name" value="Protein kinase-like (PK-like)"/>
    <property type="match status" value="1"/>
</dbReference>
<dbReference type="SUPFAM" id="SSF57889">
    <property type="entry name" value="Cysteine-rich domain"/>
    <property type="match status" value="1"/>
</dbReference>
<evidence type="ECO:0000259" key="14">
    <source>
        <dbReference type="PROSITE" id="PS50081"/>
    </source>
</evidence>
<evidence type="ECO:0000256" key="2">
    <source>
        <dbReference type="ARBA" id="ARBA00012513"/>
    </source>
</evidence>
<dbReference type="GO" id="GO:0005739">
    <property type="term" value="C:mitochondrion"/>
    <property type="evidence" value="ECO:0007669"/>
    <property type="project" value="TreeGrafter"/>
</dbReference>
<evidence type="ECO:0000256" key="4">
    <source>
        <dbReference type="ARBA" id="ARBA00022553"/>
    </source>
</evidence>
<evidence type="ECO:0000256" key="6">
    <source>
        <dbReference type="ARBA" id="ARBA00022723"/>
    </source>
</evidence>
<dbReference type="CDD" id="cd20870">
    <property type="entry name" value="C1_A_C-Raf"/>
    <property type="match status" value="1"/>
</dbReference>
<dbReference type="GO" id="GO:0005829">
    <property type="term" value="C:cytosol"/>
    <property type="evidence" value="ECO:0007669"/>
    <property type="project" value="TreeGrafter"/>
</dbReference>
<dbReference type="GO" id="GO:0046332">
    <property type="term" value="F:SMAD binding"/>
    <property type="evidence" value="ECO:0007669"/>
    <property type="project" value="Ensembl"/>
</dbReference>
<dbReference type="CDD" id="cd17133">
    <property type="entry name" value="RBD_ARAF"/>
    <property type="match status" value="1"/>
</dbReference>
<dbReference type="Pfam" id="PF00130">
    <property type="entry name" value="C1_1"/>
    <property type="match status" value="1"/>
</dbReference>
<feature type="region of interest" description="Disordered" evidence="12">
    <location>
        <begin position="1"/>
        <end position="25"/>
    </location>
</feature>
<dbReference type="Ensembl" id="ENSMAMT00000029675.2">
    <property type="protein sequence ID" value="ENSMAMP00000028927.1"/>
    <property type="gene ID" value="ENSMAMG00000019460.2"/>
</dbReference>
<dbReference type="InterPro" id="IPR000719">
    <property type="entry name" value="Prot_kinase_dom"/>
</dbReference>
<feature type="compositionally biased region" description="Low complexity" evidence="12">
    <location>
        <begin position="1"/>
        <end position="14"/>
    </location>
</feature>
<evidence type="ECO:0000256" key="8">
    <source>
        <dbReference type="ARBA" id="ARBA00022777"/>
    </source>
</evidence>
<sequence length="668" mass="75108">MSSTSSSYSSSGETSPEDAPRGGGTIRVYLPNKQRTVVNVRQGQTVHESLDKALKVRGLSQDCCAVFRLLEGRKRLTDWDTDITPLVGEELLVEVLDDIPLTMHNFVSNWRTCTPCFYFPCDTYIKKKKYANPSPYIVAYYCLLPGGFLNIAAVEVNMVTSLSLQVRKTFFKLAYCDFCHKFLFNGFRCQTCGYKFHQHCSSKVPTVCVDMDTVSKRCDPNPCTDEYPQILLPENSPSKSNLALTPEPAGMDLLSPTSAFPFPMPGGDGQSLQRHRSTSTPNVHMVSTVGPAGTSIIEEAIKSNSMMGPEPSPKPSTSPPSSLGSPGRKPPKSPSEHKERKPSSSDDKKKVHRGGYRDSSYYWEVHSREVTIQKRIGAGSFGTVFKGKWHGDVAIKILKVTEPTPEQLQAFKNEMQVLRKTRHVNILLFMGYMTKPNFAIITQWCEGSSLYRHLHVTETKFDTMRRIDVARQTAQGMDYLHAKNIIHRDLKSNNIFLHEGWTVKIGDFGLATVKSRWSGSQQVEQPSGSILWMAPEVIRMQDSNPYTFQSDVYGYGVVLFELMSGTLPYSNINNRDQIIFMVGRGYLSPDLSKLYSTSPKSMKRLIADCLKFTSEERPLFPQILVAIEHVQDLLPKIERSRSEPSLHRAVHAEDLNPILLHTTRLMPL</sequence>
<dbReference type="FunFam" id="3.30.200.20:FF:000024">
    <property type="entry name" value="B-Raf proto-oncogene serine/threonine-protein kinase"/>
    <property type="match status" value="1"/>
</dbReference>
<dbReference type="Gene3D" id="1.10.510.10">
    <property type="entry name" value="Transferase(Phosphotransferase) domain 1"/>
    <property type="match status" value="1"/>
</dbReference>
<keyword evidence="17" id="KW-1185">Reference proteome</keyword>
<evidence type="ECO:0000256" key="10">
    <source>
        <dbReference type="ARBA" id="ARBA00022840"/>
    </source>
</evidence>
<reference evidence="16" key="2">
    <citation type="submission" date="2025-09" db="UniProtKB">
        <authorList>
            <consortium name="Ensembl"/>
        </authorList>
    </citation>
    <scope>IDENTIFICATION</scope>
</reference>
<evidence type="ECO:0000256" key="9">
    <source>
        <dbReference type="ARBA" id="ARBA00022833"/>
    </source>
</evidence>
<evidence type="ECO:0000256" key="7">
    <source>
        <dbReference type="ARBA" id="ARBA00022741"/>
    </source>
</evidence>
<dbReference type="PROSITE" id="PS50011">
    <property type="entry name" value="PROTEIN_KINASE_DOM"/>
    <property type="match status" value="1"/>
</dbReference>
<dbReference type="GO" id="GO:0060392">
    <property type="term" value="P:negative regulation of SMAD protein signal transduction"/>
    <property type="evidence" value="ECO:0007669"/>
    <property type="project" value="Ensembl"/>
</dbReference>
<reference evidence="16" key="1">
    <citation type="submission" date="2025-08" db="UniProtKB">
        <authorList>
            <consortium name="Ensembl"/>
        </authorList>
    </citation>
    <scope>IDENTIFICATION</scope>
</reference>
<dbReference type="Gene3D" id="3.30.200.20">
    <property type="entry name" value="Phosphorylase Kinase, domain 1"/>
    <property type="match status" value="1"/>
</dbReference>
<dbReference type="InParanoid" id="A0A3Q3MW91"/>
<dbReference type="InterPro" id="IPR046349">
    <property type="entry name" value="C1-like_sf"/>
</dbReference>
<evidence type="ECO:0000313" key="17">
    <source>
        <dbReference type="Proteomes" id="UP000261640"/>
    </source>
</evidence>
<dbReference type="FunFam" id="1.10.510.10:FF:000036">
    <property type="entry name" value="RAF proto-oncogene serine/threonine-protein kinase"/>
    <property type="match status" value="1"/>
</dbReference>
<feature type="domain" description="Protein kinase" evidence="13">
    <location>
        <begin position="370"/>
        <end position="634"/>
    </location>
</feature>
<dbReference type="FunCoup" id="A0A3Q3MW91">
    <property type="interactions" value="1026"/>
</dbReference>
<keyword evidence="8" id="KW-0418">Kinase</keyword>
<dbReference type="STRING" id="205130.ENSMAMP00000028927"/>
<comment type="similarity">
    <text evidence="1">Belongs to the protein kinase superfamily. TKL Ser/Thr protein kinase family. RAF subfamily.</text>
</comment>
<feature type="compositionally biased region" description="Basic and acidic residues" evidence="12">
    <location>
        <begin position="334"/>
        <end position="349"/>
    </location>
</feature>
<dbReference type="InterPro" id="IPR001245">
    <property type="entry name" value="Ser-Thr/Tyr_kinase_cat_dom"/>
</dbReference>
<dbReference type="InterPro" id="IPR051681">
    <property type="entry name" value="Ser/Thr_Kinases-Pseudokinases"/>
</dbReference>
<evidence type="ECO:0000256" key="11">
    <source>
        <dbReference type="PROSITE-ProRule" id="PRU10141"/>
    </source>
</evidence>
<dbReference type="InterPro" id="IPR008271">
    <property type="entry name" value="Ser/Thr_kinase_AS"/>
</dbReference>
<dbReference type="PANTHER" id="PTHR44329:SF55">
    <property type="entry name" value="SERINE_THREONINE-PROTEIN KINASE A-RAF"/>
    <property type="match status" value="1"/>
</dbReference>
<dbReference type="FunFam" id="3.10.20.90:FF:000015">
    <property type="entry name" value="B-Raf proto-oncogene serine/threonine-protein kinase"/>
    <property type="match status" value="1"/>
</dbReference>
<dbReference type="PANTHER" id="PTHR44329">
    <property type="entry name" value="SERINE/THREONINE-PROTEIN KINASE TNNI3K-RELATED"/>
    <property type="match status" value="1"/>
</dbReference>
<dbReference type="PROSITE" id="PS00107">
    <property type="entry name" value="PROTEIN_KINASE_ATP"/>
    <property type="match status" value="1"/>
</dbReference>
<dbReference type="FunFam" id="3.30.60.20:FF:000004">
    <property type="entry name" value="B-Raf proto-oncogene serine/threonine-protein kinase"/>
    <property type="match status" value="1"/>
</dbReference>
<keyword evidence="4" id="KW-0597">Phosphoprotein</keyword>
<organism evidence="16 17">
    <name type="scientific">Mastacembelus armatus</name>
    <name type="common">zig-zag eel</name>
    <dbReference type="NCBI Taxonomy" id="205130"/>
    <lineage>
        <taxon>Eukaryota</taxon>
        <taxon>Metazoa</taxon>
        <taxon>Chordata</taxon>
        <taxon>Craniata</taxon>
        <taxon>Vertebrata</taxon>
        <taxon>Euteleostomi</taxon>
        <taxon>Actinopterygii</taxon>
        <taxon>Neopterygii</taxon>
        <taxon>Teleostei</taxon>
        <taxon>Neoteleostei</taxon>
        <taxon>Acanthomorphata</taxon>
        <taxon>Anabantaria</taxon>
        <taxon>Synbranchiformes</taxon>
        <taxon>Mastacembelidae</taxon>
        <taxon>Mastacembelus</taxon>
    </lineage>
</organism>
<protein>
    <recommendedName>
        <fullName evidence="2">non-specific serine/threonine protein kinase</fullName>
        <ecNumber evidence="2">2.7.11.1</ecNumber>
    </recommendedName>
</protein>
<dbReference type="InterPro" id="IPR003116">
    <property type="entry name" value="RBD_dom"/>
</dbReference>
<accession>A0A3Q3MW91</accession>
<dbReference type="Gene3D" id="3.10.20.90">
    <property type="entry name" value="Phosphatidylinositol 3-kinase Catalytic Subunit, Chain A, domain 1"/>
    <property type="match status" value="1"/>
</dbReference>
<dbReference type="SMART" id="SM00455">
    <property type="entry name" value="RBD"/>
    <property type="match status" value="1"/>
</dbReference>
<evidence type="ECO:0000259" key="15">
    <source>
        <dbReference type="PROSITE" id="PS50898"/>
    </source>
</evidence>
<evidence type="ECO:0000256" key="3">
    <source>
        <dbReference type="ARBA" id="ARBA00022527"/>
    </source>
</evidence>
<feature type="binding site" evidence="11">
    <location>
        <position position="396"/>
    </location>
    <ligand>
        <name>ATP</name>
        <dbReference type="ChEBI" id="CHEBI:30616"/>
    </ligand>
</feature>
<feature type="domain" description="RBD" evidence="15">
    <location>
        <begin position="24"/>
        <end position="96"/>
    </location>
</feature>
<dbReference type="Pfam" id="PF07714">
    <property type="entry name" value="PK_Tyr_Ser-Thr"/>
    <property type="match status" value="1"/>
</dbReference>
<dbReference type="InterPro" id="IPR011009">
    <property type="entry name" value="Kinase-like_dom_sf"/>
</dbReference>
<keyword evidence="10 11" id="KW-0067">ATP-binding</keyword>
<keyword evidence="7 11" id="KW-0547">Nucleotide-binding</keyword>
<dbReference type="AlphaFoldDB" id="A0A3Q3MW91"/>
<dbReference type="PROSITE" id="PS50898">
    <property type="entry name" value="RBD"/>
    <property type="match status" value="1"/>
</dbReference>
<dbReference type="Pfam" id="PF02196">
    <property type="entry name" value="RBD"/>
    <property type="match status" value="1"/>
</dbReference>
<dbReference type="PROSITE" id="PS50081">
    <property type="entry name" value="ZF_DAG_PE_2"/>
    <property type="match status" value="1"/>
</dbReference>
<dbReference type="GO" id="GO:1900108">
    <property type="term" value="P:negative regulation of nodal signaling pathway"/>
    <property type="evidence" value="ECO:0007669"/>
    <property type="project" value="Ensembl"/>
</dbReference>
<evidence type="ECO:0000256" key="1">
    <source>
        <dbReference type="ARBA" id="ARBA00010507"/>
    </source>
</evidence>
<dbReference type="Proteomes" id="UP000261640">
    <property type="component" value="Unplaced"/>
</dbReference>
<dbReference type="InterPro" id="IPR017441">
    <property type="entry name" value="Protein_kinase_ATP_BS"/>
</dbReference>
<dbReference type="PROSITE" id="PS00108">
    <property type="entry name" value="PROTEIN_KINASE_ST"/>
    <property type="match status" value="1"/>
</dbReference>
<dbReference type="GO" id="GO:0004709">
    <property type="term" value="F:MAP kinase kinase kinase activity"/>
    <property type="evidence" value="ECO:0007669"/>
    <property type="project" value="TreeGrafter"/>
</dbReference>
<feature type="region of interest" description="Disordered" evidence="12">
    <location>
        <begin position="260"/>
        <end position="292"/>
    </location>
</feature>
<dbReference type="InterPro" id="IPR029071">
    <property type="entry name" value="Ubiquitin-like_domsf"/>
</dbReference>
<name>A0A3Q3MW91_9TELE</name>
<dbReference type="SMART" id="SM00220">
    <property type="entry name" value="S_TKc"/>
    <property type="match status" value="1"/>
</dbReference>
<keyword evidence="9" id="KW-0862">Zinc</keyword>
<keyword evidence="5" id="KW-0808">Transferase</keyword>
<evidence type="ECO:0000259" key="13">
    <source>
        <dbReference type="PROSITE" id="PS50011"/>
    </source>
</evidence>
<dbReference type="Gene3D" id="3.30.60.20">
    <property type="match status" value="1"/>
</dbReference>
<dbReference type="InterPro" id="IPR002219">
    <property type="entry name" value="PKC_DAG/PE"/>
</dbReference>
<proteinExistence type="inferred from homology"/>
<dbReference type="SMART" id="SM00109">
    <property type="entry name" value="C1"/>
    <property type="match status" value="1"/>
</dbReference>
<evidence type="ECO:0000256" key="12">
    <source>
        <dbReference type="SAM" id="MobiDB-lite"/>
    </source>
</evidence>
<evidence type="ECO:0000256" key="5">
    <source>
        <dbReference type="ARBA" id="ARBA00022679"/>
    </source>
</evidence>
<keyword evidence="6" id="KW-0479">Metal-binding</keyword>
<dbReference type="GeneTree" id="ENSGT00940000159633"/>
<feature type="region of interest" description="Disordered" evidence="12">
    <location>
        <begin position="304"/>
        <end position="354"/>
    </location>
</feature>
<feature type="domain" description="Phorbol-ester/DAG-type" evidence="14">
    <location>
        <begin position="162"/>
        <end position="208"/>
    </location>
</feature>
<dbReference type="GO" id="GO:0005524">
    <property type="term" value="F:ATP binding"/>
    <property type="evidence" value="ECO:0007669"/>
    <property type="project" value="UniProtKB-UniRule"/>
</dbReference>
<keyword evidence="3" id="KW-0723">Serine/threonine-protein kinase</keyword>
<dbReference type="EC" id="2.7.11.1" evidence="2"/>